<dbReference type="AlphaFoldDB" id="A0A1M7F415"/>
<evidence type="ECO:0000256" key="2">
    <source>
        <dbReference type="SAM" id="SignalP"/>
    </source>
</evidence>
<dbReference type="Pfam" id="PF18962">
    <property type="entry name" value="Por_Secre_tail"/>
    <property type="match status" value="1"/>
</dbReference>
<dbReference type="STRING" id="1302687.SAMN05444267_103041"/>
<dbReference type="Proteomes" id="UP000184364">
    <property type="component" value="Unassembled WGS sequence"/>
</dbReference>
<name>A0A1M7F415_9FLAO</name>
<proteinExistence type="predicted"/>
<dbReference type="OrthoDB" id="1465721at2"/>
<evidence type="ECO:0000259" key="3">
    <source>
        <dbReference type="Pfam" id="PF18962"/>
    </source>
</evidence>
<protein>
    <submittedName>
        <fullName evidence="4">Por secretion system C-terminal sorting domain-containing protein</fullName>
    </submittedName>
</protein>
<keyword evidence="5" id="KW-1185">Reference proteome</keyword>
<gene>
    <name evidence="4" type="ORF">SAMN05444267_103041</name>
</gene>
<sequence length="264" mass="27785">MKKLYSLVATVMIAATAFAQTTLLSENFGTTSTLPAGWVSTNTSTGWNASTASGSTGYAGVSGGANAVFAGTGSNGVTHTLTYSNLSTVGYNSINIIWGGRGTGSFAQNIIFQWSTDGSTWNDVTYTYVKNGNSWALVNGGVAIQLPIQTENISNLSLRWSSVTSNNGNYRIDDIKVVGSSAGSLSTNEIKGKKNLFIKNTVVKNDITFSTKSDVKIYNIAGQVVKTATVSENQSLNVADLKEGTYIVAGTVNGQLVSEKIIKN</sequence>
<organism evidence="4 5">
    <name type="scientific">Chryseobacterium polytrichastri</name>
    <dbReference type="NCBI Taxonomy" id="1302687"/>
    <lineage>
        <taxon>Bacteria</taxon>
        <taxon>Pseudomonadati</taxon>
        <taxon>Bacteroidota</taxon>
        <taxon>Flavobacteriia</taxon>
        <taxon>Flavobacteriales</taxon>
        <taxon>Weeksellaceae</taxon>
        <taxon>Chryseobacterium group</taxon>
        <taxon>Chryseobacterium</taxon>
    </lineage>
</organism>
<evidence type="ECO:0000256" key="1">
    <source>
        <dbReference type="ARBA" id="ARBA00022729"/>
    </source>
</evidence>
<accession>A0A1M7F415</accession>
<reference evidence="5" key="1">
    <citation type="submission" date="2016-11" db="EMBL/GenBank/DDBJ databases">
        <authorList>
            <person name="Varghese N."/>
            <person name="Submissions S."/>
        </authorList>
    </citation>
    <scope>NUCLEOTIDE SEQUENCE [LARGE SCALE GENOMIC DNA]</scope>
    <source>
        <strain evidence="5">DSM 26899</strain>
    </source>
</reference>
<dbReference type="NCBIfam" id="TIGR04183">
    <property type="entry name" value="Por_Secre_tail"/>
    <property type="match status" value="1"/>
</dbReference>
<evidence type="ECO:0000313" key="4">
    <source>
        <dbReference type="EMBL" id="SHL98733.1"/>
    </source>
</evidence>
<dbReference type="EMBL" id="FRAV01000030">
    <property type="protein sequence ID" value="SHL98733.1"/>
    <property type="molecule type" value="Genomic_DNA"/>
</dbReference>
<keyword evidence="1 2" id="KW-0732">Signal</keyword>
<feature type="chain" id="PRO_5012816629" evidence="2">
    <location>
        <begin position="20"/>
        <end position="264"/>
    </location>
</feature>
<dbReference type="InterPro" id="IPR026444">
    <property type="entry name" value="Secre_tail"/>
</dbReference>
<feature type="domain" description="Secretion system C-terminal sorting" evidence="3">
    <location>
        <begin position="209"/>
        <end position="262"/>
    </location>
</feature>
<evidence type="ECO:0000313" key="5">
    <source>
        <dbReference type="Proteomes" id="UP000184364"/>
    </source>
</evidence>
<dbReference type="RefSeq" id="WP_073295334.1">
    <property type="nucleotide sequence ID" value="NZ_FRAV01000030.1"/>
</dbReference>
<feature type="signal peptide" evidence="2">
    <location>
        <begin position="1"/>
        <end position="19"/>
    </location>
</feature>